<keyword evidence="9" id="KW-0449">Lipoprotein</keyword>
<keyword evidence="4" id="KW-1003">Cell membrane</keyword>
<dbReference type="AlphaFoldDB" id="C9XTF7"/>
<evidence type="ECO:0000256" key="4">
    <source>
        <dbReference type="ARBA" id="ARBA00022475"/>
    </source>
</evidence>
<dbReference type="Proteomes" id="UP000002069">
    <property type="component" value="Chromosome"/>
</dbReference>
<feature type="domain" description="Multidrug resistance protein MdtA-like C-terminal permuted SH3" evidence="13">
    <location>
        <begin position="329"/>
        <end position="391"/>
    </location>
</feature>
<dbReference type="Pfam" id="PF25876">
    <property type="entry name" value="HH_MFP_RND"/>
    <property type="match status" value="1"/>
</dbReference>
<dbReference type="FunFam" id="2.40.30.170:FF:000001">
    <property type="entry name" value="Multidrug resistance efflux transporter MdtE"/>
    <property type="match status" value="1"/>
</dbReference>
<dbReference type="InterPro" id="IPR058626">
    <property type="entry name" value="MdtA-like_b-barrel"/>
</dbReference>
<comment type="subcellular location">
    <subcellularLocation>
        <location evidence="1">Cell inner membrane</location>
        <topology evidence="1">Lipid-anchor</topology>
    </subcellularLocation>
</comment>
<dbReference type="FunFam" id="1.10.287.470:FF:000002">
    <property type="entry name" value="Efflux RND transporter periplasmic adaptor subunit"/>
    <property type="match status" value="1"/>
</dbReference>
<reference evidence="15" key="2">
    <citation type="journal article" date="2011" name="J. Bacteriol.">
        <title>Complete genome sequence of Cronobacter turicensis LMG 23827, a food-borne pathogen causing deaths in neonates.</title>
        <authorList>
            <person name="Stephan R."/>
            <person name="Lehner A."/>
            <person name="Tischler P."/>
            <person name="Rattei T."/>
        </authorList>
    </citation>
    <scope>NUCLEOTIDE SEQUENCE [LARGE SCALE GENOMIC DNA]</scope>
    <source>
        <strain evidence="15">DSM 18703 / CCUG 55852 / LMG 23827 / z3032</strain>
    </source>
</reference>
<dbReference type="PATRIC" id="fig|693216.3.peg.309"/>
<dbReference type="Gene3D" id="2.40.420.20">
    <property type="match status" value="1"/>
</dbReference>
<dbReference type="EMBL" id="FN543093">
    <property type="protein sequence ID" value="CBA27227.1"/>
    <property type="molecule type" value="Genomic_DNA"/>
</dbReference>
<keyword evidence="6" id="KW-0732">Signal</keyword>
<feature type="domain" description="Multidrug resistance protein MdtA-like barrel-sandwich hybrid" evidence="11">
    <location>
        <begin position="89"/>
        <end position="232"/>
    </location>
</feature>
<sequence length="406" mass="43424">MLFSAHPYSCYRPDGGYRIYANKGTAMTNYARLLLMPLGLYFCVSGMTGCDSQSDNAPAAAAPQVTVHIVQPSPVAVVTELPGRTRAFRVAQVRPQVSGIILSRNFTEGADVNAGDSLYQIDPAMYQAAWQSARGDLAKAQAAAEMARLTVKRYAALTGTQYISKQEYDEAVASAHQAEASVAAAKAALESARINLAWTKVTSPISGRIGKSSVTEGALVTNSQASELATVQQLDPMYVDVTQSSTDFLRLKNAMAQGNVEKEADAGNVELVMENGDTYPLKGQLQFSDVTVDESTGSITLRALFPNPQHLLLPGMFVRARIHEGIQPDAILVPQQGVTRTPRGEAMVMVVNEKNQVENRSVTTSQAIKENWLVTSGLKTGEKVIVSGLQKAHPGAVVTPVSAPAK</sequence>
<evidence type="ECO:0000256" key="5">
    <source>
        <dbReference type="ARBA" id="ARBA00022519"/>
    </source>
</evidence>
<feature type="domain" description="Multidrug resistance protein MdtA-like beta-barrel" evidence="12">
    <location>
        <begin position="236"/>
        <end position="325"/>
    </location>
</feature>
<dbReference type="Pfam" id="PF25967">
    <property type="entry name" value="RND-MFP_C"/>
    <property type="match status" value="1"/>
</dbReference>
<dbReference type="InterPro" id="IPR058627">
    <property type="entry name" value="MdtA-like_C"/>
</dbReference>
<dbReference type="KEGG" id="ctu:CTU_03220"/>
<keyword evidence="7" id="KW-0472">Membrane</keyword>
<dbReference type="NCBIfam" id="TIGR01730">
    <property type="entry name" value="RND_mfp"/>
    <property type="match status" value="1"/>
</dbReference>
<dbReference type="InterPro" id="IPR058624">
    <property type="entry name" value="MdtA-like_HH"/>
</dbReference>
<dbReference type="InterPro" id="IPR006143">
    <property type="entry name" value="RND_pump_MFP"/>
</dbReference>
<keyword evidence="8" id="KW-0564">Palmitate</keyword>
<dbReference type="GO" id="GO:0140330">
    <property type="term" value="P:xenobiotic detoxification by transmembrane export across the cell outer membrane"/>
    <property type="evidence" value="ECO:0007669"/>
    <property type="project" value="UniProtKB-ARBA"/>
</dbReference>
<evidence type="ECO:0000256" key="2">
    <source>
        <dbReference type="ARBA" id="ARBA00009477"/>
    </source>
</evidence>
<dbReference type="SUPFAM" id="SSF111369">
    <property type="entry name" value="HlyD-like secretion proteins"/>
    <property type="match status" value="1"/>
</dbReference>
<evidence type="ECO:0000259" key="10">
    <source>
        <dbReference type="Pfam" id="PF25876"/>
    </source>
</evidence>
<feature type="domain" description="Multidrug resistance protein MdtA-like alpha-helical hairpin" evidence="10">
    <location>
        <begin position="131"/>
        <end position="199"/>
    </location>
</feature>
<protein>
    <submittedName>
        <fullName evidence="14">Acriflavine resistance protein E</fullName>
    </submittedName>
</protein>
<evidence type="ECO:0000313" key="15">
    <source>
        <dbReference type="Proteomes" id="UP000002069"/>
    </source>
</evidence>
<keyword evidence="15" id="KW-1185">Reference proteome</keyword>
<dbReference type="HOGENOM" id="CLU_018816_2_1_6"/>
<evidence type="ECO:0000259" key="11">
    <source>
        <dbReference type="Pfam" id="PF25917"/>
    </source>
</evidence>
<dbReference type="PANTHER" id="PTHR30158">
    <property type="entry name" value="ACRA/E-RELATED COMPONENT OF DRUG EFFLUX TRANSPORTER"/>
    <property type="match status" value="1"/>
</dbReference>
<evidence type="ECO:0000256" key="3">
    <source>
        <dbReference type="ARBA" id="ARBA00022448"/>
    </source>
</evidence>
<evidence type="ECO:0000259" key="12">
    <source>
        <dbReference type="Pfam" id="PF25944"/>
    </source>
</evidence>
<evidence type="ECO:0000256" key="8">
    <source>
        <dbReference type="ARBA" id="ARBA00023139"/>
    </source>
</evidence>
<dbReference type="Pfam" id="PF25944">
    <property type="entry name" value="Beta-barrel_RND"/>
    <property type="match status" value="1"/>
</dbReference>
<dbReference type="FunFam" id="2.40.420.20:FF:000001">
    <property type="entry name" value="Efflux RND transporter periplasmic adaptor subunit"/>
    <property type="match status" value="1"/>
</dbReference>
<dbReference type="Gene3D" id="2.40.50.100">
    <property type="match status" value="1"/>
</dbReference>
<evidence type="ECO:0000259" key="13">
    <source>
        <dbReference type="Pfam" id="PF25967"/>
    </source>
</evidence>
<dbReference type="PANTHER" id="PTHR30158:SF21">
    <property type="entry name" value="MULTIDRUG EXPORT PROTEIN ACRE"/>
    <property type="match status" value="1"/>
</dbReference>
<organism evidence="14 15">
    <name type="scientific">Cronobacter turicensis (strain DSM 18703 / CCUG 55852 / LMG 23827 / z3032)</name>
    <dbReference type="NCBI Taxonomy" id="693216"/>
    <lineage>
        <taxon>Bacteria</taxon>
        <taxon>Pseudomonadati</taxon>
        <taxon>Pseudomonadota</taxon>
        <taxon>Gammaproteobacteria</taxon>
        <taxon>Enterobacterales</taxon>
        <taxon>Enterobacteriaceae</taxon>
        <taxon>Cronobacter</taxon>
    </lineage>
</organism>
<gene>
    <name evidence="14" type="primary">acrE</name>
    <name evidence="14" type="ordered locus">Ctu_03220</name>
</gene>
<reference evidence="14 15" key="1">
    <citation type="journal article" date="2010" name="J. Bacteriol.">
        <title>Complete Genome Sequence of Cronobacter turicensis LMG 23827, a foodborne pathogen causing deaths in neonates.</title>
        <authorList>
            <person name="Stephan R."/>
            <person name="Lehner A."/>
            <person name="Tischler P."/>
            <person name="Rattei T."/>
        </authorList>
    </citation>
    <scope>NUCLEOTIDE SEQUENCE [LARGE SCALE GENOMIC DNA]</scope>
    <source>
        <strain evidence="15">DSM 18703 / CCUG 55852 / LMG 23827 / z3032</strain>
    </source>
</reference>
<comment type="similarity">
    <text evidence="2">Belongs to the membrane fusion protein (MFP) (TC 8.A.1) family.</text>
</comment>
<dbReference type="Gene3D" id="1.10.287.470">
    <property type="entry name" value="Helix hairpin bin"/>
    <property type="match status" value="1"/>
</dbReference>
<proteinExistence type="inferred from homology"/>
<evidence type="ECO:0000256" key="1">
    <source>
        <dbReference type="ARBA" id="ARBA00004519"/>
    </source>
</evidence>
<keyword evidence="5" id="KW-0997">Cell inner membrane</keyword>
<keyword evidence="3" id="KW-0813">Transport</keyword>
<accession>C9XTF7</accession>
<evidence type="ECO:0000313" key="14">
    <source>
        <dbReference type="EMBL" id="CBA27227.1"/>
    </source>
</evidence>
<dbReference type="InterPro" id="IPR058625">
    <property type="entry name" value="MdtA-like_BSH"/>
</dbReference>
<evidence type="ECO:0000256" key="9">
    <source>
        <dbReference type="ARBA" id="ARBA00023288"/>
    </source>
</evidence>
<dbReference type="GO" id="GO:0046677">
    <property type="term" value="P:response to antibiotic"/>
    <property type="evidence" value="ECO:0007669"/>
    <property type="project" value="TreeGrafter"/>
</dbReference>
<dbReference type="Pfam" id="PF25917">
    <property type="entry name" value="BSH_RND"/>
    <property type="match status" value="1"/>
</dbReference>
<evidence type="ECO:0000256" key="6">
    <source>
        <dbReference type="ARBA" id="ARBA00022729"/>
    </source>
</evidence>
<name>C9XTF7_CROTZ</name>
<dbReference type="Gene3D" id="2.40.30.170">
    <property type="match status" value="1"/>
</dbReference>
<evidence type="ECO:0000256" key="7">
    <source>
        <dbReference type="ARBA" id="ARBA00023136"/>
    </source>
</evidence>
<dbReference type="GO" id="GO:0022857">
    <property type="term" value="F:transmembrane transporter activity"/>
    <property type="evidence" value="ECO:0007669"/>
    <property type="project" value="InterPro"/>
</dbReference>
<dbReference type="GO" id="GO:0005886">
    <property type="term" value="C:plasma membrane"/>
    <property type="evidence" value="ECO:0007669"/>
    <property type="project" value="UniProtKB-SubCell"/>
</dbReference>